<dbReference type="InterPro" id="IPR045864">
    <property type="entry name" value="aa-tRNA-synth_II/BPL/LPL"/>
</dbReference>
<reference evidence="2 3" key="1">
    <citation type="submission" date="2020-02" db="EMBL/GenBank/DDBJ databases">
        <title>Draft genome sequence of Haematococcus lacustris strain NIES-144.</title>
        <authorList>
            <person name="Morimoto D."/>
            <person name="Nakagawa S."/>
            <person name="Yoshida T."/>
            <person name="Sawayama S."/>
        </authorList>
    </citation>
    <scope>NUCLEOTIDE SEQUENCE [LARGE SCALE GENOMIC DNA]</scope>
    <source>
        <strain evidence="2 3">NIES-144</strain>
    </source>
</reference>
<accession>A0A6A0A7G6</accession>
<proteinExistence type="predicted"/>
<dbReference type="AlphaFoldDB" id="A0A6A0A7G6"/>
<name>A0A6A0A7G6_HAELA</name>
<keyword evidence="2" id="KW-0808">Transferase</keyword>
<comment type="caution">
    <text evidence="2">The sequence shown here is derived from an EMBL/GenBank/DDBJ whole genome shotgun (WGS) entry which is preliminary data.</text>
</comment>
<dbReference type="GO" id="GO:0009249">
    <property type="term" value="P:protein lipoylation"/>
    <property type="evidence" value="ECO:0007669"/>
    <property type="project" value="TreeGrafter"/>
</dbReference>
<dbReference type="GO" id="GO:0033819">
    <property type="term" value="F:lipoyl(octanoyl) transferase activity"/>
    <property type="evidence" value="ECO:0007669"/>
    <property type="project" value="TreeGrafter"/>
</dbReference>
<dbReference type="Gene3D" id="3.30.930.10">
    <property type="entry name" value="Bira Bifunctional Protein, Domain 2"/>
    <property type="match status" value="1"/>
</dbReference>
<evidence type="ECO:0000259" key="1">
    <source>
        <dbReference type="PROSITE" id="PS51733"/>
    </source>
</evidence>
<dbReference type="SUPFAM" id="SSF55681">
    <property type="entry name" value="Class II aaRS and biotin synthetases"/>
    <property type="match status" value="1"/>
</dbReference>
<dbReference type="PANTHER" id="PTHR10993:SF7">
    <property type="entry name" value="LIPOYLTRANSFERASE 2, MITOCHONDRIAL-RELATED"/>
    <property type="match status" value="1"/>
</dbReference>
<dbReference type="PROSITE" id="PS51733">
    <property type="entry name" value="BPL_LPL_CATALYTIC"/>
    <property type="match status" value="1"/>
</dbReference>
<dbReference type="InterPro" id="IPR004143">
    <property type="entry name" value="BPL_LPL_catalytic"/>
</dbReference>
<evidence type="ECO:0000313" key="2">
    <source>
        <dbReference type="EMBL" id="GFH28431.1"/>
    </source>
</evidence>
<feature type="non-terminal residue" evidence="2">
    <location>
        <position position="1"/>
    </location>
</feature>
<feature type="domain" description="BPL/LPL catalytic" evidence="1">
    <location>
        <begin position="1"/>
        <end position="74"/>
    </location>
</feature>
<dbReference type="EMBL" id="BLLF01003874">
    <property type="protein sequence ID" value="GFH28431.1"/>
    <property type="molecule type" value="Genomic_DNA"/>
</dbReference>
<keyword evidence="3" id="KW-1185">Reference proteome</keyword>
<organism evidence="2 3">
    <name type="scientific">Haematococcus lacustris</name>
    <name type="common">Green alga</name>
    <name type="synonym">Haematococcus pluvialis</name>
    <dbReference type="NCBI Taxonomy" id="44745"/>
    <lineage>
        <taxon>Eukaryota</taxon>
        <taxon>Viridiplantae</taxon>
        <taxon>Chlorophyta</taxon>
        <taxon>core chlorophytes</taxon>
        <taxon>Chlorophyceae</taxon>
        <taxon>CS clade</taxon>
        <taxon>Chlamydomonadales</taxon>
        <taxon>Haematococcaceae</taxon>
        <taxon>Haematococcus</taxon>
    </lineage>
</organism>
<evidence type="ECO:0000313" key="3">
    <source>
        <dbReference type="Proteomes" id="UP000485058"/>
    </source>
</evidence>
<sequence>MAMMQDSALEVKQDIQGKATRAYVEGLEDALVLTLGGTHGVALNVNTDLRAFDAIVPCGITDKRVTSMQQQLQA</sequence>
<protein>
    <submittedName>
        <fullName evidence="2">Lipoyl(Octanoyl) transferase</fullName>
    </submittedName>
</protein>
<dbReference type="PANTHER" id="PTHR10993">
    <property type="entry name" value="OCTANOYLTRANSFERASE"/>
    <property type="match status" value="1"/>
</dbReference>
<feature type="non-terminal residue" evidence="2">
    <location>
        <position position="74"/>
    </location>
</feature>
<dbReference type="Proteomes" id="UP000485058">
    <property type="component" value="Unassembled WGS sequence"/>
</dbReference>
<gene>
    <name evidence="2" type="ORF">HaLaN_26917</name>
</gene>